<dbReference type="Pfam" id="PF07676">
    <property type="entry name" value="PD40"/>
    <property type="match status" value="1"/>
</dbReference>
<dbReference type="PANTHER" id="PTHR42776">
    <property type="entry name" value="SERINE PEPTIDASE S9 FAMILY MEMBER"/>
    <property type="match status" value="1"/>
</dbReference>
<feature type="domain" description="Peptidase S9 prolyl oligopeptidase catalytic" evidence="3">
    <location>
        <begin position="547"/>
        <end position="715"/>
    </location>
</feature>
<organism evidence="4 5">
    <name type="scientific">Fictibacillus halophilus</name>
    <dbReference type="NCBI Taxonomy" id="1610490"/>
    <lineage>
        <taxon>Bacteria</taxon>
        <taxon>Bacillati</taxon>
        <taxon>Bacillota</taxon>
        <taxon>Bacilli</taxon>
        <taxon>Bacillales</taxon>
        <taxon>Fictibacillaceae</taxon>
        <taxon>Fictibacillus</taxon>
    </lineage>
</organism>
<dbReference type="InterPro" id="IPR011042">
    <property type="entry name" value="6-blade_b-propeller_TolB-like"/>
</dbReference>
<proteinExistence type="predicted"/>
<accession>A0ABV2LRZ8</accession>
<keyword evidence="4" id="KW-0031">Aminopeptidase</keyword>
<evidence type="ECO:0000313" key="5">
    <source>
        <dbReference type="Proteomes" id="UP001549097"/>
    </source>
</evidence>
<dbReference type="SUPFAM" id="SSF69304">
    <property type="entry name" value="Tricorn protease N-terminal domain"/>
    <property type="match status" value="1"/>
</dbReference>
<keyword evidence="4" id="KW-0645">Protease</keyword>
<dbReference type="SUPFAM" id="SSF53474">
    <property type="entry name" value="alpha/beta-Hydrolases"/>
    <property type="match status" value="1"/>
</dbReference>
<dbReference type="Gene3D" id="2.120.10.30">
    <property type="entry name" value="TolB, C-terminal domain"/>
    <property type="match status" value="1"/>
</dbReference>
<keyword evidence="5" id="KW-1185">Reference proteome</keyword>
<gene>
    <name evidence="4" type="ORF">ABID52_003918</name>
</gene>
<comment type="caution">
    <text evidence="4">The sequence shown here is derived from an EMBL/GenBank/DDBJ whole genome shotgun (WGS) entry which is preliminary data.</text>
</comment>
<dbReference type="EMBL" id="JBEPMP010000004">
    <property type="protein sequence ID" value="MET3730277.1"/>
    <property type="molecule type" value="Genomic_DNA"/>
</dbReference>
<dbReference type="InterPro" id="IPR001375">
    <property type="entry name" value="Peptidase_S9_cat"/>
</dbReference>
<evidence type="ECO:0000256" key="2">
    <source>
        <dbReference type="ARBA" id="ARBA00022825"/>
    </source>
</evidence>
<dbReference type="Gene3D" id="3.40.50.1820">
    <property type="entry name" value="alpha/beta hydrolase"/>
    <property type="match status" value="1"/>
</dbReference>
<name>A0ABV2LRZ8_9BACL</name>
<protein>
    <submittedName>
        <fullName evidence="4">Dipeptidyl aminopeptidase/acylaminoacyl peptidase</fullName>
    </submittedName>
</protein>
<dbReference type="InterPro" id="IPR029058">
    <property type="entry name" value="AB_hydrolase_fold"/>
</dbReference>
<evidence type="ECO:0000313" key="4">
    <source>
        <dbReference type="EMBL" id="MET3730277.1"/>
    </source>
</evidence>
<dbReference type="RefSeq" id="WP_198769360.1">
    <property type="nucleotide sequence ID" value="NZ_JAEACF010000004.1"/>
</dbReference>
<dbReference type="Pfam" id="PF00326">
    <property type="entry name" value="Peptidase_S9"/>
    <property type="match status" value="1"/>
</dbReference>
<evidence type="ECO:0000256" key="1">
    <source>
        <dbReference type="ARBA" id="ARBA00022801"/>
    </source>
</evidence>
<dbReference type="Proteomes" id="UP001549097">
    <property type="component" value="Unassembled WGS sequence"/>
</dbReference>
<sequence length="715" mass="80297">MKISDLMNVIEPAPLVHMSMSSDKKWLALCVNGEPVDKRSNGVSMAVAGTSQWVCNLNTGEAFPIAPEANSSWAGVWSPEGKTLAFFADIGGKARLWLWDSTNHSLHLAADLVVRPFFGFEKPIWTKDGKQIIVKSMPNTPINENDFYSNWEKSSPNTNISQRVKVFDTGNLSAQKVTEDLDNWADRYRAEISMITVENGLATTLCSGLRPVGMKLSTDGDYLAFTHCLGEENIDTQQNIFELWTCPLISSDTSEVKCVPSKIHMMYGLSFSWGNDNKSIYYTTNGPLSDGGLWVVNTSTNVSELLFQDKTNHLGHDFESPKVLQNEDVVMIAGGKLWYYSSTSEMLNPFPFPEERSIVAGFPITKDNRMVVQTHEPIEGRDGFWNINCVTGEANPILEEPKGHLPWFEGGAAYCDHMNETIAYLFQDVDLPPTIRVFDVASKSGTTITLSKLKTDTFGTSEIIRWKGEHQELRGALLLPKNSKGRVPAIIRVYPGSMQSTNVRLFGMSPSVCDNHQIFASYGYAVFLPDLPMKRTHEPAEEITKTIADAYEALIKHPNIDSERIGILGHSFGGYSTLVAITKLPHFKAAIVSSGIGNLISYYTQFDINSNLNYGSIEDGQFNIGATLWEERERYVRNSPLFEFHKIQTPVLITQGTRDHLCYAEAGPIFSSLNRLNKTAQLVLYDDEDHYQGTWRRENLEDYYERVLKWLDKYL</sequence>
<keyword evidence="2" id="KW-0720">Serine protease</keyword>
<reference evidence="4 5" key="1">
    <citation type="submission" date="2024-06" db="EMBL/GenBank/DDBJ databases">
        <title>Genomic Encyclopedia of Type Strains, Phase IV (KMG-IV): sequencing the most valuable type-strain genomes for metagenomic binning, comparative biology and taxonomic classification.</title>
        <authorList>
            <person name="Goeker M."/>
        </authorList>
    </citation>
    <scope>NUCLEOTIDE SEQUENCE [LARGE SCALE GENOMIC DNA]</scope>
    <source>
        <strain evidence="4 5">DSM 100124</strain>
    </source>
</reference>
<evidence type="ECO:0000259" key="3">
    <source>
        <dbReference type="Pfam" id="PF00326"/>
    </source>
</evidence>
<dbReference type="GO" id="GO:0004177">
    <property type="term" value="F:aminopeptidase activity"/>
    <property type="evidence" value="ECO:0007669"/>
    <property type="project" value="UniProtKB-KW"/>
</dbReference>
<dbReference type="SUPFAM" id="SSF50993">
    <property type="entry name" value="Peptidase/esterase 'gauge' domain"/>
    <property type="match status" value="1"/>
</dbReference>
<dbReference type="PANTHER" id="PTHR42776:SF27">
    <property type="entry name" value="DIPEPTIDYL PEPTIDASE FAMILY MEMBER 6"/>
    <property type="match status" value="1"/>
</dbReference>
<dbReference type="InterPro" id="IPR011659">
    <property type="entry name" value="WD40"/>
</dbReference>
<keyword evidence="1" id="KW-0378">Hydrolase</keyword>